<dbReference type="PANTHER" id="PTHR30154">
    <property type="entry name" value="LEUCINE-RESPONSIVE REGULATORY PROTEIN"/>
    <property type="match status" value="1"/>
</dbReference>
<evidence type="ECO:0000313" key="6">
    <source>
        <dbReference type="Proteomes" id="UP000216361"/>
    </source>
</evidence>
<sequence length="155" mass="17112">MTDFDKTDLRLMALVQQDGRLSNAKLAAALSISETPCWRRLKRLEEEGVIEGYQALLSRRKLDLGVLAFVHLSVTQHGEAVTAEIERTILAADNVLSCHNVSGDADFMLTVVAKDLDAYSRFVETTLRKLPGVSAIRSTFSLREIKASNRLPVGP</sequence>
<dbReference type="PANTHER" id="PTHR30154:SF34">
    <property type="entry name" value="TRANSCRIPTIONAL REGULATOR AZLB"/>
    <property type="match status" value="1"/>
</dbReference>
<dbReference type="InterPro" id="IPR036390">
    <property type="entry name" value="WH_DNA-bd_sf"/>
</dbReference>
<dbReference type="SUPFAM" id="SSF46785">
    <property type="entry name" value="Winged helix' DNA-binding domain"/>
    <property type="match status" value="1"/>
</dbReference>
<dbReference type="Gene3D" id="3.30.70.920">
    <property type="match status" value="1"/>
</dbReference>
<dbReference type="Proteomes" id="UP000216361">
    <property type="component" value="Unassembled WGS sequence"/>
</dbReference>
<dbReference type="EMBL" id="NOXS01000025">
    <property type="protein sequence ID" value="OYQ20995.1"/>
    <property type="molecule type" value="Genomic_DNA"/>
</dbReference>
<dbReference type="InterPro" id="IPR000485">
    <property type="entry name" value="AsnC-type_HTH_dom"/>
</dbReference>
<dbReference type="GO" id="GO:0043565">
    <property type="term" value="F:sequence-specific DNA binding"/>
    <property type="evidence" value="ECO:0007669"/>
    <property type="project" value="InterPro"/>
</dbReference>
<dbReference type="GO" id="GO:0005829">
    <property type="term" value="C:cytosol"/>
    <property type="evidence" value="ECO:0007669"/>
    <property type="project" value="TreeGrafter"/>
</dbReference>
<accession>A0A255XX82</accession>
<dbReference type="SUPFAM" id="SSF54909">
    <property type="entry name" value="Dimeric alpha+beta barrel"/>
    <property type="match status" value="1"/>
</dbReference>
<keyword evidence="2" id="KW-0238">DNA-binding</keyword>
<dbReference type="GO" id="GO:0043200">
    <property type="term" value="P:response to amino acid"/>
    <property type="evidence" value="ECO:0007669"/>
    <property type="project" value="TreeGrafter"/>
</dbReference>
<keyword evidence="3" id="KW-0804">Transcription</keyword>
<dbReference type="InterPro" id="IPR036388">
    <property type="entry name" value="WH-like_DNA-bd_sf"/>
</dbReference>
<dbReference type="Pfam" id="PF01037">
    <property type="entry name" value="AsnC_trans_reg"/>
    <property type="match status" value="1"/>
</dbReference>
<proteinExistence type="predicted"/>
<comment type="caution">
    <text evidence="5">The sequence shown here is derived from an EMBL/GenBank/DDBJ whole genome shotgun (WGS) entry which is preliminary data.</text>
</comment>
<dbReference type="InterPro" id="IPR019888">
    <property type="entry name" value="Tscrpt_reg_AsnC-like"/>
</dbReference>
<reference evidence="5 6" key="1">
    <citation type="submission" date="2017-07" db="EMBL/GenBank/DDBJ databases">
        <title>Elstera cyanobacteriorum sp. nov., a novel bacterium isolated from cyanobacterial aggregates in a eutrophic lake.</title>
        <authorList>
            <person name="Cai H."/>
        </authorList>
    </citation>
    <scope>NUCLEOTIDE SEQUENCE [LARGE SCALE GENOMIC DNA]</scope>
    <source>
        <strain evidence="5 6">TH019</strain>
    </source>
</reference>
<gene>
    <name evidence="5" type="ORF">CHR90_03435</name>
</gene>
<dbReference type="Pfam" id="PF13412">
    <property type="entry name" value="HTH_24"/>
    <property type="match status" value="1"/>
</dbReference>
<dbReference type="InterPro" id="IPR011991">
    <property type="entry name" value="ArsR-like_HTH"/>
</dbReference>
<evidence type="ECO:0000313" key="5">
    <source>
        <dbReference type="EMBL" id="OYQ20995.1"/>
    </source>
</evidence>
<evidence type="ECO:0000259" key="4">
    <source>
        <dbReference type="PROSITE" id="PS50956"/>
    </source>
</evidence>
<dbReference type="Gene3D" id="1.10.10.10">
    <property type="entry name" value="Winged helix-like DNA-binding domain superfamily/Winged helix DNA-binding domain"/>
    <property type="match status" value="1"/>
</dbReference>
<dbReference type="InterPro" id="IPR011008">
    <property type="entry name" value="Dimeric_a/b-barrel"/>
</dbReference>
<dbReference type="RefSeq" id="WP_094407577.1">
    <property type="nucleotide sequence ID" value="NZ_BMJZ01000007.1"/>
</dbReference>
<dbReference type="PRINTS" id="PR00033">
    <property type="entry name" value="HTHASNC"/>
</dbReference>
<evidence type="ECO:0000256" key="1">
    <source>
        <dbReference type="ARBA" id="ARBA00023015"/>
    </source>
</evidence>
<dbReference type="SMART" id="SM00344">
    <property type="entry name" value="HTH_ASNC"/>
    <property type="match status" value="1"/>
</dbReference>
<evidence type="ECO:0000256" key="3">
    <source>
        <dbReference type="ARBA" id="ARBA00023163"/>
    </source>
</evidence>
<keyword evidence="1" id="KW-0805">Transcription regulation</keyword>
<dbReference type="CDD" id="cd00090">
    <property type="entry name" value="HTH_ARSR"/>
    <property type="match status" value="1"/>
</dbReference>
<dbReference type="GO" id="GO:0006355">
    <property type="term" value="P:regulation of DNA-templated transcription"/>
    <property type="evidence" value="ECO:0007669"/>
    <property type="project" value="UniProtKB-ARBA"/>
</dbReference>
<feature type="domain" description="HTH asnC-type" evidence="4">
    <location>
        <begin position="4"/>
        <end position="65"/>
    </location>
</feature>
<dbReference type="OrthoDB" id="9813313at2"/>
<dbReference type="PROSITE" id="PS50956">
    <property type="entry name" value="HTH_ASNC_2"/>
    <property type="match status" value="1"/>
</dbReference>
<evidence type="ECO:0000256" key="2">
    <source>
        <dbReference type="ARBA" id="ARBA00023125"/>
    </source>
</evidence>
<dbReference type="AlphaFoldDB" id="A0A255XX82"/>
<organism evidence="5 6">
    <name type="scientific">Elstera cyanobacteriorum</name>
    <dbReference type="NCBI Taxonomy" id="2022747"/>
    <lineage>
        <taxon>Bacteria</taxon>
        <taxon>Pseudomonadati</taxon>
        <taxon>Pseudomonadota</taxon>
        <taxon>Alphaproteobacteria</taxon>
        <taxon>Rhodospirillales</taxon>
        <taxon>Rhodospirillaceae</taxon>
        <taxon>Elstera</taxon>
    </lineage>
</organism>
<protein>
    <submittedName>
        <fullName evidence="5">AsnC family transcriptional regulator</fullName>
    </submittedName>
</protein>
<name>A0A255XX82_9PROT</name>
<keyword evidence="6" id="KW-1185">Reference proteome</keyword>
<dbReference type="InterPro" id="IPR019887">
    <property type="entry name" value="Tscrpt_reg_AsnC/Lrp_C"/>
</dbReference>